<dbReference type="InterPro" id="IPR029063">
    <property type="entry name" value="SAM-dependent_MTases_sf"/>
</dbReference>
<organism evidence="1 2">
    <name type="scientific">Gracilibacillus salinarum</name>
    <dbReference type="NCBI Taxonomy" id="2932255"/>
    <lineage>
        <taxon>Bacteria</taxon>
        <taxon>Bacillati</taxon>
        <taxon>Bacillota</taxon>
        <taxon>Bacilli</taxon>
        <taxon>Bacillales</taxon>
        <taxon>Bacillaceae</taxon>
        <taxon>Gracilibacillus</taxon>
    </lineage>
</organism>
<dbReference type="SUPFAM" id="SSF53335">
    <property type="entry name" value="S-adenosyl-L-methionine-dependent methyltransferases"/>
    <property type="match status" value="1"/>
</dbReference>
<evidence type="ECO:0000313" key="2">
    <source>
        <dbReference type="Proteomes" id="UP000831537"/>
    </source>
</evidence>
<dbReference type="PANTHER" id="PTHR36112:SF1">
    <property type="entry name" value="RIBOSOMAL RNA SMALL SUBUNIT METHYLTRANSFERASE J"/>
    <property type="match status" value="1"/>
</dbReference>
<evidence type="ECO:0000313" key="1">
    <source>
        <dbReference type="EMBL" id="UOQ85749.1"/>
    </source>
</evidence>
<keyword evidence="1" id="KW-0808">Transferase</keyword>
<sequence>MIITTAGRTNAHYVHEAQALAEQYQITYIERKGVAVERLKQEYHTDVLVAGKNGLYLSPQELQSDVFFHPNVAMVRAKRLFKGEEDPLIQATGLKSGMSFLDCTLGLASDAIIASIAVGPSGIVTGVEGSFPLYLLVKEGLKRYQSGNQALLDAMKQIDVKQTAHLPFLQNTETNAYDVVYFDPMFQEKIDSSDGIKGLRSRSITEAITERTIAEAKRVARKRVVLKDHYKSERFTEFGFNQQRRKTALFHYGIIEIS</sequence>
<dbReference type="InterPro" id="IPR007536">
    <property type="entry name" value="16SrRNA_methylTrfase_J"/>
</dbReference>
<proteinExistence type="predicted"/>
<dbReference type="Gene3D" id="3.40.50.150">
    <property type="entry name" value="Vaccinia Virus protein VP39"/>
    <property type="match status" value="1"/>
</dbReference>
<dbReference type="RefSeq" id="WP_244745944.1">
    <property type="nucleotide sequence ID" value="NZ_CP095071.1"/>
</dbReference>
<keyword evidence="1" id="KW-0489">Methyltransferase</keyword>
<protein>
    <submittedName>
        <fullName evidence="1">Class I SAM-dependent methyltransferase</fullName>
    </submittedName>
</protein>
<keyword evidence="2" id="KW-1185">Reference proteome</keyword>
<dbReference type="PANTHER" id="PTHR36112">
    <property type="entry name" value="RIBOSOMAL RNA SMALL SUBUNIT METHYLTRANSFERASE J"/>
    <property type="match status" value="1"/>
</dbReference>
<name>A0ABY4GNC4_9BACI</name>
<reference evidence="1 2" key="1">
    <citation type="submission" date="2022-04" db="EMBL/GenBank/DDBJ databases">
        <title>Gracilibacillus sp. isolated from saltern.</title>
        <authorList>
            <person name="Won M."/>
            <person name="Lee C.-M."/>
            <person name="Woen H.-Y."/>
            <person name="Kwon S.-W."/>
        </authorList>
    </citation>
    <scope>NUCLEOTIDE SEQUENCE [LARGE SCALE GENOMIC DNA]</scope>
    <source>
        <strain evidence="1 2">SSPM10-3</strain>
    </source>
</reference>
<dbReference type="EMBL" id="CP095071">
    <property type="protein sequence ID" value="UOQ85749.1"/>
    <property type="molecule type" value="Genomic_DNA"/>
</dbReference>
<accession>A0ABY4GNC4</accession>
<dbReference type="GO" id="GO:0008168">
    <property type="term" value="F:methyltransferase activity"/>
    <property type="evidence" value="ECO:0007669"/>
    <property type="project" value="UniProtKB-KW"/>
</dbReference>
<dbReference type="GO" id="GO:0032259">
    <property type="term" value="P:methylation"/>
    <property type="evidence" value="ECO:0007669"/>
    <property type="project" value="UniProtKB-KW"/>
</dbReference>
<dbReference type="Proteomes" id="UP000831537">
    <property type="component" value="Chromosome"/>
</dbReference>
<dbReference type="Pfam" id="PF04445">
    <property type="entry name" value="SAM_MT"/>
    <property type="match status" value="1"/>
</dbReference>
<gene>
    <name evidence="1" type="ORF">MUN87_02240</name>
</gene>